<dbReference type="Gene3D" id="3.30.1490.20">
    <property type="entry name" value="ATP-grasp fold, A domain"/>
    <property type="match status" value="1"/>
</dbReference>
<dbReference type="InterPro" id="IPR011761">
    <property type="entry name" value="ATP-grasp"/>
</dbReference>
<name>A0A1Q9LNT8_9PSEU</name>
<dbReference type="Proteomes" id="UP000186040">
    <property type="component" value="Unassembled WGS sequence"/>
</dbReference>
<dbReference type="GO" id="GO:0046872">
    <property type="term" value="F:metal ion binding"/>
    <property type="evidence" value="ECO:0007669"/>
    <property type="project" value="InterPro"/>
</dbReference>
<dbReference type="Pfam" id="PF18603">
    <property type="entry name" value="LAL_C2"/>
    <property type="match status" value="1"/>
</dbReference>
<evidence type="ECO:0000256" key="2">
    <source>
        <dbReference type="ARBA" id="ARBA00022741"/>
    </source>
</evidence>
<dbReference type="SUPFAM" id="SSF56059">
    <property type="entry name" value="Glutathione synthetase ATP-binding domain-like"/>
    <property type="match status" value="1"/>
</dbReference>
<dbReference type="GO" id="GO:0006164">
    <property type="term" value="P:purine nucleotide biosynthetic process"/>
    <property type="evidence" value="ECO:0007669"/>
    <property type="project" value="UniProtKB-KW"/>
</dbReference>
<feature type="domain" description="ATP-grasp" evidence="6">
    <location>
        <begin position="114"/>
        <end position="310"/>
    </location>
</feature>
<evidence type="ECO:0000259" key="6">
    <source>
        <dbReference type="PROSITE" id="PS50975"/>
    </source>
</evidence>
<dbReference type="Gene3D" id="3.40.50.20">
    <property type="match status" value="1"/>
</dbReference>
<keyword evidence="2 5" id="KW-0547">Nucleotide-binding</keyword>
<keyword evidence="3" id="KW-0658">Purine biosynthesis</keyword>
<evidence type="ECO:0000313" key="7">
    <source>
        <dbReference type="EMBL" id="OLR93702.1"/>
    </source>
</evidence>
<dbReference type="InterPro" id="IPR003135">
    <property type="entry name" value="ATP-grasp_carboxylate-amine"/>
</dbReference>
<protein>
    <recommendedName>
        <fullName evidence="6">ATP-grasp domain-containing protein</fullName>
    </recommendedName>
</protein>
<dbReference type="Gene3D" id="3.30.470.20">
    <property type="entry name" value="ATP-grasp fold, B domain"/>
    <property type="match status" value="1"/>
</dbReference>
<dbReference type="AlphaFoldDB" id="A0A1Q9LNT8"/>
<dbReference type="PANTHER" id="PTHR43585">
    <property type="entry name" value="FUMIPYRROLE BIOSYNTHESIS PROTEIN C"/>
    <property type="match status" value="1"/>
</dbReference>
<dbReference type="GO" id="GO:0005524">
    <property type="term" value="F:ATP binding"/>
    <property type="evidence" value="ECO:0007669"/>
    <property type="project" value="UniProtKB-UniRule"/>
</dbReference>
<dbReference type="Pfam" id="PF02222">
    <property type="entry name" value="ATP-grasp"/>
    <property type="match status" value="1"/>
</dbReference>
<dbReference type="InterPro" id="IPR052032">
    <property type="entry name" value="ATP-dep_AA_Ligase"/>
</dbReference>
<evidence type="ECO:0000256" key="4">
    <source>
        <dbReference type="ARBA" id="ARBA00022840"/>
    </source>
</evidence>
<dbReference type="PROSITE" id="PS50975">
    <property type="entry name" value="ATP_GRASP"/>
    <property type="match status" value="1"/>
</dbReference>
<sequence>MHIVLLGARAEVMDELLDLGHTLTVLYVEWNRGTAERYADRLAHIGFVPDFDVPELAWSVLLHLGVADEVDLVIPCHELAMVTAGFLNRLLGLEATERIDVRMAMAGRDKAFQKSLWTAHGVPTARCTTLTTTPLSAEELDKALVGLSAPYVVKPPSGGGSRDVRVCESAADLFEVLTTTPALRHAVVEEMQQGREWHLDGVVVDGRIVHFVVSRYMAPLRETKNGSTLRSVAFPPAAHPELYATATDFAQRAVTALGGTCGVFHLEVFGEPGSFTAGELGWRPAGVFAPNTSRHTIGLNPWVAHARLLAGEPLREPEPVDGAVYGFACLPVKPGAANGVTQDDVEALPGVVEVLMAVQPGQVMRDMVTSTTCVALALIRADSIEDCERAIDEAVRLTHELHDRKSA</sequence>
<evidence type="ECO:0000256" key="5">
    <source>
        <dbReference type="PROSITE-ProRule" id="PRU00409"/>
    </source>
</evidence>
<proteinExistence type="predicted"/>
<dbReference type="EMBL" id="MKQR01000009">
    <property type="protein sequence ID" value="OLR93702.1"/>
    <property type="molecule type" value="Genomic_DNA"/>
</dbReference>
<evidence type="ECO:0000256" key="3">
    <source>
        <dbReference type="ARBA" id="ARBA00022755"/>
    </source>
</evidence>
<keyword evidence="4 5" id="KW-0067">ATP-binding</keyword>
<comment type="caution">
    <text evidence="7">The sequence shown here is derived from an EMBL/GenBank/DDBJ whole genome shotgun (WGS) entry which is preliminary data.</text>
</comment>
<reference evidence="7 8" key="1">
    <citation type="submission" date="2016-10" db="EMBL/GenBank/DDBJ databases">
        <title>The Draft Genome Sequence of Actinokineospora bangkokensis 44EHWT reveals the biosynthetic pathway of antifungal compounds Thailandins with unusual extender unit butylmalonyl-CoA.</title>
        <authorList>
            <person name="Greule A."/>
            <person name="Intra B."/>
            <person name="Flemming S."/>
            <person name="Rommel M.G."/>
            <person name="Panbangred W."/>
            <person name="Bechthold A."/>
        </authorList>
    </citation>
    <scope>NUCLEOTIDE SEQUENCE [LARGE SCALE GENOMIC DNA]</scope>
    <source>
        <strain evidence="7 8">44EHW</strain>
    </source>
</reference>
<evidence type="ECO:0000313" key="8">
    <source>
        <dbReference type="Proteomes" id="UP000186040"/>
    </source>
</evidence>
<dbReference type="OrthoDB" id="2210549at2"/>
<organism evidence="7 8">
    <name type="scientific">Actinokineospora bangkokensis</name>
    <dbReference type="NCBI Taxonomy" id="1193682"/>
    <lineage>
        <taxon>Bacteria</taxon>
        <taxon>Bacillati</taxon>
        <taxon>Actinomycetota</taxon>
        <taxon>Actinomycetes</taxon>
        <taxon>Pseudonocardiales</taxon>
        <taxon>Pseudonocardiaceae</taxon>
        <taxon>Actinokineospora</taxon>
    </lineage>
</organism>
<evidence type="ECO:0000256" key="1">
    <source>
        <dbReference type="ARBA" id="ARBA00022598"/>
    </source>
</evidence>
<dbReference type="PANTHER" id="PTHR43585:SF2">
    <property type="entry name" value="ATP-GRASP ENZYME FSQD"/>
    <property type="match status" value="1"/>
</dbReference>
<accession>A0A1Q9LNT8</accession>
<dbReference type="InterPro" id="IPR040570">
    <property type="entry name" value="LAL_C2"/>
</dbReference>
<dbReference type="RefSeq" id="WP_075974600.1">
    <property type="nucleotide sequence ID" value="NZ_MKQR01000009.1"/>
</dbReference>
<dbReference type="InterPro" id="IPR013815">
    <property type="entry name" value="ATP_grasp_subdomain_1"/>
</dbReference>
<dbReference type="GO" id="GO:0016874">
    <property type="term" value="F:ligase activity"/>
    <property type="evidence" value="ECO:0007669"/>
    <property type="project" value="UniProtKB-KW"/>
</dbReference>
<keyword evidence="8" id="KW-1185">Reference proteome</keyword>
<dbReference type="STRING" id="1193682.BJP25_15710"/>
<gene>
    <name evidence="7" type="ORF">BJP25_15710</name>
</gene>
<keyword evidence="1" id="KW-0436">Ligase</keyword>